<feature type="region of interest" description="Disordered" evidence="1">
    <location>
        <begin position="1"/>
        <end position="26"/>
    </location>
</feature>
<accession>A0A177FHC2</accession>
<proteinExistence type="predicted"/>
<name>A0A177FHC2_9EURO</name>
<dbReference type="AlphaFoldDB" id="A0A177FHC2"/>
<dbReference type="Proteomes" id="UP000077002">
    <property type="component" value="Unassembled WGS sequence"/>
</dbReference>
<gene>
    <name evidence="2" type="ORF">AYO21_02629</name>
</gene>
<keyword evidence="3" id="KW-1185">Reference proteome</keyword>
<dbReference type="RefSeq" id="XP_022514962.1">
    <property type="nucleotide sequence ID" value="XM_022652606.1"/>
</dbReference>
<evidence type="ECO:0000313" key="2">
    <source>
        <dbReference type="EMBL" id="OAG43010.1"/>
    </source>
</evidence>
<evidence type="ECO:0000256" key="1">
    <source>
        <dbReference type="SAM" id="MobiDB-lite"/>
    </source>
</evidence>
<sequence>MSEKKRVHGAPLIYTPMDSSGNDFSQDPSGLQHLVWNDTTGWSSEFWPEWPDTLGLELLDDVVNPSSSTHQHNVDNANVAQLSLPSLDHELAPALSGYHPELPTIAGARDPFFGSLEPLPFSDVTLDDLVAAGPHPVATPQDIEQTSHLLHPQSHPCDTLTVGRTLTPSTVQVLNTRRTSPQSSATAQPDSDTTINLEPPIARHGQSGQRVGRRKRGNTSPENAPSDEPMTKRRTLPSSNPKFTWNVKDGSHSSFITFDSAANGKAKNRRSAFTPQKRKDVAELRKRGACFKCKMWRKACDLGTPCQNCKNDPDKCRDPTVVFSQPCFRLDLTQCGFFRLKSALWRQPLRESMRWISKSQVQLSVQSTSLREVQGPFFEVGCCHYSPEVDDIVQRKWGPETHQVLSIPTYCAFDLSALRSRLADIVEDYRTYQLGLFNQDAEEFPDIVIATLRVASRHEAKHPLLRAAVRLWMGARFLAAPRSLRGRETLGLEPIQDPTAHDKDYIPIPPMLDYQIDTCTINWMQEVTKTMLKELWKALLRKNKGDWFLVFLIIFVLLNTAEIAYEAQLLYVLEHGGADAGYFGRHIERFSRPMLEQWKWSAQHLVFVFRYYIRRCSFEDAPIFSLSQFEDAAECAKLDGTDREYYKRLMGWRDDILQLELQQRQNGGSSTTEEAPVKQTSWCRQLLFGFAEITDEWPTRIAQQEHSSLG</sequence>
<reference evidence="2 3" key="1">
    <citation type="submission" date="2016-03" db="EMBL/GenBank/DDBJ databases">
        <title>Draft genome sequence of the Fonsecaea monophora CBS 269.37.</title>
        <authorList>
            <person name="Bombassaro A."/>
            <person name="Vinicius W.A."/>
            <person name="De Hoog S."/>
            <person name="Sun J."/>
            <person name="Souza E.M."/>
            <person name="Raittz R.T."/>
            <person name="Costa F."/>
            <person name="Leao A.C."/>
            <person name="Tadra-Sfeir M.Z."/>
            <person name="Baura V."/>
            <person name="Balsanelli E."/>
            <person name="Pedrosa F.O."/>
            <person name="Moreno L.F."/>
            <person name="Steffens M.B."/>
            <person name="Xi L."/>
            <person name="Bocca A.L."/>
            <person name="Felipe M.S."/>
            <person name="Teixeira M."/>
            <person name="Telles Filho F.Q."/>
            <person name="Azevedo C.M."/>
            <person name="Gomes R."/>
            <person name="Vicente V.A."/>
        </authorList>
    </citation>
    <scope>NUCLEOTIDE SEQUENCE [LARGE SCALE GENOMIC DNA]</scope>
    <source>
        <strain evidence="2 3">CBS 269.37</strain>
    </source>
</reference>
<feature type="region of interest" description="Disordered" evidence="1">
    <location>
        <begin position="174"/>
        <end position="245"/>
    </location>
</feature>
<dbReference type="GeneID" id="34597803"/>
<evidence type="ECO:0008006" key="4">
    <source>
        <dbReference type="Google" id="ProtNLM"/>
    </source>
</evidence>
<comment type="caution">
    <text evidence="2">The sequence shown here is derived from an EMBL/GenBank/DDBJ whole genome shotgun (WGS) entry which is preliminary data.</text>
</comment>
<protein>
    <recommendedName>
        <fullName evidence="4">Zn(2)-C6 fungal-type domain-containing protein</fullName>
    </recommendedName>
</protein>
<evidence type="ECO:0000313" key="3">
    <source>
        <dbReference type="Proteomes" id="UP000077002"/>
    </source>
</evidence>
<dbReference type="PANTHER" id="PTHR35392">
    <property type="entry name" value="ZN(II)2CYS6 TRANSCRIPTION FACTOR (EUROFUNG)-RELATED-RELATED"/>
    <property type="match status" value="1"/>
</dbReference>
<dbReference type="EMBL" id="LVKK01000012">
    <property type="protein sequence ID" value="OAG43010.1"/>
    <property type="molecule type" value="Genomic_DNA"/>
</dbReference>
<feature type="compositionally biased region" description="Polar residues" evidence="1">
    <location>
        <begin position="174"/>
        <end position="196"/>
    </location>
</feature>
<organism evidence="2 3">
    <name type="scientific">Fonsecaea monophora</name>
    <dbReference type="NCBI Taxonomy" id="254056"/>
    <lineage>
        <taxon>Eukaryota</taxon>
        <taxon>Fungi</taxon>
        <taxon>Dikarya</taxon>
        <taxon>Ascomycota</taxon>
        <taxon>Pezizomycotina</taxon>
        <taxon>Eurotiomycetes</taxon>
        <taxon>Chaetothyriomycetidae</taxon>
        <taxon>Chaetothyriales</taxon>
        <taxon>Herpotrichiellaceae</taxon>
        <taxon>Fonsecaea</taxon>
    </lineage>
</organism>
<dbReference type="InterPro" id="IPR052973">
    <property type="entry name" value="Fungal_sec-metab_reg_TF"/>
</dbReference>
<feature type="compositionally biased region" description="Polar residues" evidence="1">
    <location>
        <begin position="17"/>
        <end position="26"/>
    </location>
</feature>
<dbReference type="OrthoDB" id="5362630at2759"/>